<sequence length="654" mass="74967">MDNTRILAVGNFSSLYVHDSWIRPIEKLFSTVAVNTTPLLAAGDLDNTYCQRYVESLTRNDRFDYLFYYAEVNDILSEEFFLAQRKLGIPMLTFYCDDEPETWYRLNRRHDHRFDLVATHSKRGWQRRVEEGDGGKTLYLPWGYNHDIFRPLPGVTKKYDVVFIGKYKKAGDTAVRNEDGQVRIDSLTQMYEICREAGLVFRVFGLGWERHPVLADVYGGILSNEEMVRVYSESRIVFNPSYSADDDAPTYQTKLRHFEVAGCGAFQLTNENPELAELFREDEEIVFYRDVDDLKAKTLAYIQNEAEREAVARRGLVRAQQEHTMEQRLKTLFSAARNQYPPKKGEAASGRPLPPAQVFIRPDQPGDIMEGPDNAFSARSFESLRNAPEWLWQRIDSHPFVHLLPPGAGPETARYEVLKPLRDIDADVVTVRSIVQFPVNDANFVQVDRHRFQGAILGSERESAERERAIERVILEGERDKRFFYPNHLFRPRALRRILDRLEEEPEQTMGALLANCRVAHSFRIVNRFQLDRAFDASAYLQHRIDDLLRNLALLGKGVLIYGARGELIRGILDSVERHGVAMRGFVDRDLAGTVLMGHPVYGRDAIEQVMPDVILIAATVSGPAIRASLADLDRRICLIPLYDPNDSAWDVGY</sequence>
<dbReference type="EMBL" id="WNKU01000013">
    <property type="protein sequence ID" value="MTV49667.1"/>
    <property type="molecule type" value="Genomic_DNA"/>
</dbReference>
<comment type="caution">
    <text evidence="2">The sequence shown here is derived from an EMBL/GenBank/DDBJ whole genome shotgun (WGS) entry which is preliminary data.</text>
</comment>
<dbReference type="OrthoDB" id="7019976at2"/>
<proteinExistence type="predicted"/>
<evidence type="ECO:0000313" key="3">
    <source>
        <dbReference type="Proteomes" id="UP000430670"/>
    </source>
</evidence>
<keyword evidence="2" id="KW-0808">Transferase</keyword>
<gene>
    <name evidence="2" type="ORF">GJ688_11845</name>
</gene>
<keyword evidence="3" id="KW-1185">Reference proteome</keyword>
<name>A0A6I3SMV4_HELMO</name>
<dbReference type="GO" id="GO:0016740">
    <property type="term" value="F:transferase activity"/>
    <property type="evidence" value="ECO:0007669"/>
    <property type="project" value="UniProtKB-KW"/>
</dbReference>
<accession>A0A6I3SMV4</accession>
<dbReference type="AlphaFoldDB" id="A0A6I3SMV4"/>
<dbReference type="SUPFAM" id="SSF53756">
    <property type="entry name" value="UDP-Glycosyltransferase/glycogen phosphorylase"/>
    <property type="match status" value="1"/>
</dbReference>
<evidence type="ECO:0000313" key="2">
    <source>
        <dbReference type="EMBL" id="MTV49667.1"/>
    </source>
</evidence>
<dbReference type="InterPro" id="IPR055259">
    <property type="entry name" value="YkvP/CgeB_Glyco_trans-like"/>
</dbReference>
<dbReference type="Proteomes" id="UP000430670">
    <property type="component" value="Unassembled WGS sequence"/>
</dbReference>
<dbReference type="Pfam" id="PF13524">
    <property type="entry name" value="Glyco_trans_1_2"/>
    <property type="match status" value="1"/>
</dbReference>
<dbReference type="Gene3D" id="3.40.50.2000">
    <property type="entry name" value="Glycogen Phosphorylase B"/>
    <property type="match status" value="1"/>
</dbReference>
<organism evidence="2 3">
    <name type="scientific">Heliobacterium mobile</name>
    <name type="common">Heliobacillus mobilis</name>
    <dbReference type="NCBI Taxonomy" id="28064"/>
    <lineage>
        <taxon>Bacteria</taxon>
        <taxon>Bacillati</taxon>
        <taxon>Bacillota</taxon>
        <taxon>Clostridia</taxon>
        <taxon>Eubacteriales</taxon>
        <taxon>Heliobacteriaceae</taxon>
        <taxon>Heliobacterium</taxon>
    </lineage>
</organism>
<protein>
    <submittedName>
        <fullName evidence="2">Glycosyltransferase</fullName>
    </submittedName>
</protein>
<feature type="domain" description="Spore protein YkvP/CgeB glycosyl transferase-like" evidence="1">
    <location>
        <begin position="195"/>
        <end position="333"/>
    </location>
</feature>
<evidence type="ECO:0000259" key="1">
    <source>
        <dbReference type="Pfam" id="PF13524"/>
    </source>
</evidence>
<dbReference type="RefSeq" id="WP_155476765.1">
    <property type="nucleotide sequence ID" value="NZ_WNKU01000013.1"/>
</dbReference>
<reference evidence="2 3" key="1">
    <citation type="submission" date="2019-11" db="EMBL/GenBank/DDBJ databases">
        <title>Whole-genome sequence of a the green, strictly anaerobic photosynthetic bacterium Heliobacillus mobilis DSM 6151.</title>
        <authorList>
            <person name="Kyndt J.A."/>
            <person name="Meyer T.E."/>
        </authorList>
    </citation>
    <scope>NUCLEOTIDE SEQUENCE [LARGE SCALE GENOMIC DNA]</scope>
    <source>
        <strain evidence="2 3">DSM 6151</strain>
    </source>
</reference>